<feature type="domain" description="BPTI/Kunitz inhibitor" evidence="9">
    <location>
        <begin position="327"/>
        <end position="376"/>
    </location>
</feature>
<dbReference type="FunFam" id="4.10.410.10:FF:000020">
    <property type="entry name" value="Collagen, type VI, alpha 3"/>
    <property type="match status" value="1"/>
</dbReference>
<reference evidence="10" key="1">
    <citation type="submission" date="2014-03" db="EMBL/GenBank/DDBJ databases">
        <title>The sialotranscriptome of Amblyomma triste, Amblyomma parvum and Amblyomma cajennense ticks, uncovered by 454-based RNA-seq.</title>
        <authorList>
            <person name="Garcia G.R."/>
            <person name="Gardinassi L.G."/>
            <person name="Ribeiro J.M."/>
            <person name="Anatriello E."/>
            <person name="Ferreira B.R."/>
            <person name="Moreira H.N."/>
            <person name="Mafra C."/>
            <person name="Olegario M.M."/>
            <person name="Szabo P.J."/>
            <person name="Miranda-Santos I.K."/>
            <person name="Maruyama S.R."/>
        </authorList>
    </citation>
    <scope>NUCLEOTIDE SEQUENCE</scope>
    <source>
        <strain evidence="10">Uberlandia</strain>
        <tissue evidence="10">Salivary glands</tissue>
    </source>
</reference>
<dbReference type="InterPro" id="IPR020901">
    <property type="entry name" value="Prtase_inh_Kunz-CS"/>
</dbReference>
<dbReference type="GO" id="GO:0004867">
    <property type="term" value="F:serine-type endopeptidase inhibitor activity"/>
    <property type="evidence" value="ECO:0007669"/>
    <property type="project" value="UniProtKB-KW"/>
</dbReference>
<dbReference type="CDD" id="cd00109">
    <property type="entry name" value="Kunitz-type"/>
    <property type="match status" value="1"/>
</dbReference>
<dbReference type="PRINTS" id="PR00759">
    <property type="entry name" value="BASICPTASE"/>
</dbReference>
<evidence type="ECO:0000256" key="3">
    <source>
        <dbReference type="ARBA" id="ARBA00022690"/>
    </source>
</evidence>
<evidence type="ECO:0000256" key="8">
    <source>
        <dbReference type="SAM" id="SignalP"/>
    </source>
</evidence>
<dbReference type="PROSITE" id="PS00280">
    <property type="entry name" value="BPTI_KUNITZ_1"/>
    <property type="match status" value="1"/>
</dbReference>
<dbReference type="GO" id="GO:0050431">
    <property type="term" value="F:transforming growth factor beta binding"/>
    <property type="evidence" value="ECO:0007669"/>
    <property type="project" value="TreeGrafter"/>
</dbReference>
<keyword evidence="4 8" id="KW-0732">Signal</keyword>
<dbReference type="PANTHER" id="PTHR45938:SF11">
    <property type="entry name" value="WAP, KAZAL, IMMUNOGLOBULIN, KUNITZ AND NTR DOMAIN-CONTAINING PROTEIN 2-LIKE"/>
    <property type="match status" value="1"/>
</dbReference>
<name>A0A023FQ25_AMBCJ</name>
<dbReference type="EMBL" id="GBBK01001704">
    <property type="protein sequence ID" value="JAC22778.1"/>
    <property type="molecule type" value="mRNA"/>
</dbReference>
<evidence type="ECO:0000256" key="2">
    <source>
        <dbReference type="ARBA" id="ARBA00022525"/>
    </source>
</evidence>
<evidence type="ECO:0000256" key="4">
    <source>
        <dbReference type="ARBA" id="ARBA00022729"/>
    </source>
</evidence>
<evidence type="ECO:0000313" key="10">
    <source>
        <dbReference type="EMBL" id="JAC22778.1"/>
    </source>
</evidence>
<dbReference type="SMART" id="SM00131">
    <property type="entry name" value="KU"/>
    <property type="match status" value="6"/>
</dbReference>
<keyword evidence="2" id="KW-0964">Secreted</keyword>
<dbReference type="GO" id="GO:0005615">
    <property type="term" value="C:extracellular space"/>
    <property type="evidence" value="ECO:0007669"/>
    <property type="project" value="TreeGrafter"/>
</dbReference>
<dbReference type="GO" id="GO:0048019">
    <property type="term" value="F:receptor antagonist activity"/>
    <property type="evidence" value="ECO:0007669"/>
    <property type="project" value="TreeGrafter"/>
</dbReference>
<evidence type="ECO:0000256" key="5">
    <source>
        <dbReference type="ARBA" id="ARBA00022737"/>
    </source>
</evidence>
<evidence type="ECO:0000256" key="1">
    <source>
        <dbReference type="ARBA" id="ARBA00004613"/>
    </source>
</evidence>
<dbReference type="Pfam" id="PF00014">
    <property type="entry name" value="Kunitz_BPTI"/>
    <property type="match status" value="4"/>
</dbReference>
<organism evidence="10">
    <name type="scientific">Amblyomma cajennense</name>
    <name type="common">Cayenne tick</name>
    <name type="synonym">Acarus cajennensis</name>
    <dbReference type="NCBI Taxonomy" id="34607"/>
    <lineage>
        <taxon>Eukaryota</taxon>
        <taxon>Metazoa</taxon>
        <taxon>Ecdysozoa</taxon>
        <taxon>Arthropoda</taxon>
        <taxon>Chelicerata</taxon>
        <taxon>Arachnida</taxon>
        <taxon>Acari</taxon>
        <taxon>Parasitiformes</taxon>
        <taxon>Ixodida</taxon>
        <taxon>Ixodoidea</taxon>
        <taxon>Ixodidae</taxon>
        <taxon>Amblyomminae</taxon>
        <taxon>Amblyomma</taxon>
    </lineage>
</organism>
<keyword evidence="5" id="KW-0677">Repeat</keyword>
<feature type="chain" id="PRO_5001515220" description="BPTI/Kunitz inhibitor domain-containing protein" evidence="8">
    <location>
        <begin position="21"/>
        <end position="454"/>
    </location>
</feature>
<evidence type="ECO:0000256" key="6">
    <source>
        <dbReference type="ARBA" id="ARBA00022900"/>
    </source>
</evidence>
<keyword evidence="6" id="KW-0722">Serine protease inhibitor</keyword>
<dbReference type="Gene3D" id="4.10.410.10">
    <property type="entry name" value="Pancreatic trypsin inhibitor Kunitz domain"/>
    <property type="match status" value="7"/>
</dbReference>
<proteinExistence type="evidence at transcript level"/>
<feature type="signal peptide" evidence="8">
    <location>
        <begin position="1"/>
        <end position="20"/>
    </location>
</feature>
<dbReference type="InterPro" id="IPR036880">
    <property type="entry name" value="Kunitz_BPTI_sf"/>
</dbReference>
<dbReference type="AlphaFoldDB" id="A0A023FQ25"/>
<dbReference type="PANTHER" id="PTHR45938">
    <property type="entry name" value="ACP24A4-RELATED"/>
    <property type="match status" value="1"/>
</dbReference>
<feature type="domain" description="BPTI/Kunitz inhibitor" evidence="9">
    <location>
        <begin position="38"/>
        <end position="88"/>
    </location>
</feature>
<dbReference type="PROSITE" id="PS50279">
    <property type="entry name" value="BPTI_KUNITZ_2"/>
    <property type="match status" value="4"/>
</dbReference>
<dbReference type="InterPro" id="IPR002223">
    <property type="entry name" value="Kunitz_BPTI"/>
</dbReference>
<dbReference type="SUPFAM" id="SSF57362">
    <property type="entry name" value="BPTI-like"/>
    <property type="match status" value="7"/>
</dbReference>
<keyword evidence="3" id="KW-0646">Protease inhibitor</keyword>
<sequence>MMHAAVPWMLYVLLAGLASGQREYEDTFWGPKNPQTSCYDAVGYHPCRVAKAGQRWHFDMLTKSCLRSQTCAEDRNNFHSREDCEYACPAYSFCLFPKVEQHCSNTTTQSQWFFDAKTHRCKKSANCVIGGNAFVTRSDCVSKCRAVDVCDAPRPMEICASGQRTVWYYDPTSGQCLKDVNCHNRGNNFPSRQECHRVCVRRVSPVAPPSPVCYSFPPTHGCGRLMERWVYNLDTKRCERRFVCPKAGNSFVKRSVCEKTCPSESFCHFPRPAEDPVCANYAPSKHTWYYDKHTRECRLGVACHLARANSFASRQLCSEVCRSRDVCSQQPLPHSCSEKERSVYSYNPDTKVCEKRSGCHNRGNNFPSMPECRKACERRRSPEDCRHWPNRGPCYAFAFKWYYDHYHKNCFQFLYGGCNGGPNLFDSKEECLEVCFQIMEEAEMKGASMELGKP</sequence>
<feature type="non-terminal residue" evidence="10">
    <location>
        <position position="454"/>
    </location>
</feature>
<evidence type="ECO:0000259" key="9">
    <source>
        <dbReference type="PROSITE" id="PS50279"/>
    </source>
</evidence>
<feature type="domain" description="BPTI/Kunitz inhibitor" evidence="9">
    <location>
        <begin position="150"/>
        <end position="199"/>
    </location>
</feature>
<feature type="domain" description="BPTI/Kunitz inhibitor" evidence="9">
    <location>
        <begin position="385"/>
        <end position="435"/>
    </location>
</feature>
<evidence type="ECO:0000256" key="7">
    <source>
        <dbReference type="ARBA" id="ARBA00023157"/>
    </source>
</evidence>
<comment type="subcellular location">
    <subcellularLocation>
        <location evidence="1">Secreted</location>
    </subcellularLocation>
</comment>
<protein>
    <recommendedName>
        <fullName evidence="9">BPTI/Kunitz inhibitor domain-containing protein</fullName>
    </recommendedName>
</protein>
<accession>A0A023FQ25</accession>
<keyword evidence="7" id="KW-1015">Disulfide bond</keyword>